<organism evidence="2 3">
    <name type="scientific">Anaerolinea thermophila (strain DSM 14523 / JCM 11388 / NBRC 100420 / UNI-1)</name>
    <dbReference type="NCBI Taxonomy" id="926569"/>
    <lineage>
        <taxon>Bacteria</taxon>
        <taxon>Bacillati</taxon>
        <taxon>Chloroflexota</taxon>
        <taxon>Anaerolineae</taxon>
        <taxon>Anaerolineales</taxon>
        <taxon>Anaerolineaceae</taxon>
        <taxon>Anaerolinea</taxon>
    </lineage>
</organism>
<proteinExistence type="predicted"/>
<dbReference type="Pfam" id="PF08984">
    <property type="entry name" value="DUF1858"/>
    <property type="match status" value="1"/>
</dbReference>
<gene>
    <name evidence="2" type="ordered locus">ANT_04730</name>
</gene>
<name>E8N0W2_ANATU</name>
<evidence type="ECO:0000259" key="1">
    <source>
        <dbReference type="Pfam" id="PF08984"/>
    </source>
</evidence>
<dbReference type="InterPro" id="IPR038062">
    <property type="entry name" value="ScdA-like_N_sf"/>
</dbReference>
<accession>E8N0W2</accession>
<evidence type="ECO:0000313" key="2">
    <source>
        <dbReference type="EMBL" id="BAJ62507.1"/>
    </source>
</evidence>
<dbReference type="SUPFAM" id="SSF140683">
    <property type="entry name" value="SP0561-like"/>
    <property type="match status" value="1"/>
</dbReference>
<feature type="domain" description="DUF1858" evidence="1">
    <location>
        <begin position="3"/>
        <end position="63"/>
    </location>
</feature>
<dbReference type="KEGG" id="atm:ANT_04730"/>
<dbReference type="InParanoid" id="E8N0W2"/>
<keyword evidence="3" id="KW-1185">Reference proteome</keyword>
<dbReference type="EMBL" id="AP012029">
    <property type="protein sequence ID" value="BAJ62507.1"/>
    <property type="molecule type" value="Genomic_DNA"/>
</dbReference>
<dbReference type="STRING" id="926569.ANT_04730"/>
<sequence length="175" mass="19897">MNITPQTRIGELLREYPALEEDLIRIAPAFKNLRNPVLRRTIGQLATLEKVAQIGNVTVLELVNTLRRAVGQPEMATLHDVPRNLKVSRLEEDPDWIQGEPQLVINGTELLQRGEVPLVQVNAVLPSLENGRYLLLISDFEPAPLLDALQKQGCRVHHRVNPEDTRQHWTFISRL</sequence>
<dbReference type="OrthoDB" id="9769774at2"/>
<dbReference type="InterPro" id="IPR015077">
    <property type="entry name" value="DUF1858"/>
</dbReference>
<dbReference type="RefSeq" id="WP_013558903.1">
    <property type="nucleotide sequence ID" value="NC_014960.1"/>
</dbReference>
<dbReference type="HOGENOM" id="CLU_1507616_0_0_0"/>
<protein>
    <recommendedName>
        <fullName evidence="1">DUF1858 domain-containing protein</fullName>
    </recommendedName>
</protein>
<dbReference type="AlphaFoldDB" id="E8N0W2"/>
<reference evidence="2 3" key="1">
    <citation type="submission" date="2010-12" db="EMBL/GenBank/DDBJ databases">
        <title>Whole genome sequence of Anaerolinea thermophila UNI-1.</title>
        <authorList>
            <person name="Narita-Yamada S."/>
            <person name="Kishi E."/>
            <person name="Watanabe Y."/>
            <person name="Takasaki K."/>
            <person name="Ankai A."/>
            <person name="Oguchi A."/>
            <person name="Fukui S."/>
            <person name="Takahashi M."/>
            <person name="Yashiro I."/>
            <person name="Hosoyama A."/>
            <person name="Sekiguchi Y."/>
            <person name="Hanada S."/>
            <person name="Fujita N."/>
        </authorList>
    </citation>
    <scope>NUCLEOTIDE SEQUENCE [LARGE SCALE GENOMIC DNA]</scope>
    <source>
        <strain evidence="3">DSM 14523 / JCM 11388 / NBRC 100420 / UNI-1</strain>
    </source>
</reference>
<dbReference type="Proteomes" id="UP000008922">
    <property type="component" value="Chromosome"/>
</dbReference>
<dbReference type="Gene3D" id="1.10.3910.10">
    <property type="entry name" value="SP0561-like"/>
    <property type="match status" value="1"/>
</dbReference>
<dbReference type="eggNOG" id="COG4309">
    <property type="taxonomic scope" value="Bacteria"/>
</dbReference>
<evidence type="ECO:0000313" key="3">
    <source>
        <dbReference type="Proteomes" id="UP000008922"/>
    </source>
</evidence>